<dbReference type="PROSITE" id="PS50279">
    <property type="entry name" value="BPTI_KUNITZ_2"/>
    <property type="match status" value="1"/>
</dbReference>
<organism evidence="3 4">
    <name type="scientific">Parelaphostrongylus tenuis</name>
    <name type="common">Meningeal worm</name>
    <dbReference type="NCBI Taxonomy" id="148309"/>
    <lineage>
        <taxon>Eukaryota</taxon>
        <taxon>Metazoa</taxon>
        <taxon>Ecdysozoa</taxon>
        <taxon>Nematoda</taxon>
        <taxon>Chromadorea</taxon>
        <taxon>Rhabditida</taxon>
        <taxon>Rhabditina</taxon>
        <taxon>Rhabditomorpha</taxon>
        <taxon>Strongyloidea</taxon>
        <taxon>Metastrongylidae</taxon>
        <taxon>Parelaphostrongylus</taxon>
    </lineage>
</organism>
<dbReference type="SMART" id="SM00131">
    <property type="entry name" value="KU"/>
    <property type="match status" value="1"/>
</dbReference>
<accession>A0AAD5N6F7</accession>
<dbReference type="CDD" id="cd00109">
    <property type="entry name" value="Kunitz-type"/>
    <property type="match status" value="1"/>
</dbReference>
<gene>
    <name evidence="3" type="ORF">KIN20_020857</name>
</gene>
<dbReference type="InterPro" id="IPR002223">
    <property type="entry name" value="Kunitz_BPTI"/>
</dbReference>
<protein>
    <recommendedName>
        <fullName evidence="2">BPTI/Kunitz inhibitor domain-containing protein</fullName>
    </recommendedName>
</protein>
<dbReference type="GO" id="GO:0004867">
    <property type="term" value="F:serine-type endopeptidase inhibitor activity"/>
    <property type="evidence" value="ECO:0007669"/>
    <property type="project" value="InterPro"/>
</dbReference>
<proteinExistence type="predicted"/>
<dbReference type="InterPro" id="IPR036880">
    <property type="entry name" value="Kunitz_BPTI_sf"/>
</dbReference>
<dbReference type="Proteomes" id="UP001196413">
    <property type="component" value="Unassembled WGS sequence"/>
</dbReference>
<feature type="chain" id="PRO_5042295270" description="BPTI/Kunitz inhibitor domain-containing protein" evidence="1">
    <location>
        <begin position="22"/>
        <end position="191"/>
    </location>
</feature>
<evidence type="ECO:0000313" key="3">
    <source>
        <dbReference type="EMBL" id="KAJ1361576.1"/>
    </source>
</evidence>
<dbReference type="PANTHER" id="PTHR47248:SF4">
    <property type="entry name" value="BPTI_KUNITZ INHIBITOR DOMAIN-CONTAINING PROTEIN"/>
    <property type="match status" value="1"/>
</dbReference>
<dbReference type="Pfam" id="PF00014">
    <property type="entry name" value="Kunitz_BPTI"/>
    <property type="match status" value="1"/>
</dbReference>
<keyword evidence="1" id="KW-0732">Signal</keyword>
<sequence>MQHFDHYQMWLLLSLIVPSFQQRGLPLSAPCNLTVNMGDSPCNENATMRYHFDSKTLTCLPFKYTGCGGNENNFEDSFSCSIRCIPVMDYHNCVANSPPVKRKDGSYICNSKAKCPAGSTCIKGFVIGLCCDDKAYEKYLANSKPDCGRKKVVKDTSVEYSMTLFGKTCEHQFCPEGAECYQGAFYAYCCQ</sequence>
<dbReference type="Gene3D" id="4.10.410.10">
    <property type="entry name" value="Pancreatic trypsin inhibitor Kunitz domain"/>
    <property type="match status" value="1"/>
</dbReference>
<comment type="caution">
    <text evidence="3">The sequence shown here is derived from an EMBL/GenBank/DDBJ whole genome shotgun (WGS) entry which is preliminary data.</text>
</comment>
<dbReference type="InterPro" id="IPR052861">
    <property type="entry name" value="BPTI/Kunitz_domain"/>
</dbReference>
<evidence type="ECO:0000313" key="4">
    <source>
        <dbReference type="Proteomes" id="UP001196413"/>
    </source>
</evidence>
<dbReference type="SUPFAM" id="SSF57362">
    <property type="entry name" value="BPTI-like"/>
    <property type="match status" value="1"/>
</dbReference>
<reference evidence="3" key="1">
    <citation type="submission" date="2021-06" db="EMBL/GenBank/DDBJ databases">
        <title>Parelaphostrongylus tenuis whole genome reference sequence.</title>
        <authorList>
            <person name="Garwood T.J."/>
            <person name="Larsen P.A."/>
            <person name="Fountain-Jones N.M."/>
            <person name="Garbe J.R."/>
            <person name="Macchietto M.G."/>
            <person name="Kania S.A."/>
            <person name="Gerhold R.W."/>
            <person name="Richards J.E."/>
            <person name="Wolf T.M."/>
        </authorList>
    </citation>
    <scope>NUCLEOTIDE SEQUENCE</scope>
    <source>
        <strain evidence="3">MNPRO001-30</strain>
        <tissue evidence="3">Meninges</tissue>
    </source>
</reference>
<dbReference type="AlphaFoldDB" id="A0AAD5N6F7"/>
<feature type="signal peptide" evidence="1">
    <location>
        <begin position="1"/>
        <end position="21"/>
    </location>
</feature>
<evidence type="ECO:0000256" key="1">
    <source>
        <dbReference type="SAM" id="SignalP"/>
    </source>
</evidence>
<feature type="domain" description="BPTI/Kunitz inhibitor" evidence="2">
    <location>
        <begin position="31"/>
        <end position="84"/>
    </location>
</feature>
<name>A0AAD5N6F7_PARTN</name>
<keyword evidence="4" id="KW-1185">Reference proteome</keyword>
<dbReference type="PANTHER" id="PTHR47248">
    <property type="entry name" value="PROTEIN CBG06772"/>
    <property type="match status" value="1"/>
</dbReference>
<evidence type="ECO:0000259" key="2">
    <source>
        <dbReference type="PROSITE" id="PS50279"/>
    </source>
</evidence>
<dbReference type="InterPro" id="IPR020901">
    <property type="entry name" value="Prtase_inh_Kunz-CS"/>
</dbReference>
<dbReference type="PROSITE" id="PS00280">
    <property type="entry name" value="BPTI_KUNITZ_1"/>
    <property type="match status" value="1"/>
</dbReference>
<dbReference type="EMBL" id="JAHQIW010004224">
    <property type="protein sequence ID" value="KAJ1361576.1"/>
    <property type="molecule type" value="Genomic_DNA"/>
</dbReference>